<evidence type="ECO:0000256" key="3">
    <source>
        <dbReference type="SAM" id="Phobius"/>
    </source>
</evidence>
<accession>A0A9D1N715</accession>
<feature type="domain" description="NodB homology" evidence="4">
    <location>
        <begin position="261"/>
        <end position="418"/>
    </location>
</feature>
<comment type="caution">
    <text evidence="5">The sequence shown here is derived from an EMBL/GenBank/DDBJ whole genome shotgun (WGS) entry which is preliminary data.</text>
</comment>
<evidence type="ECO:0000313" key="6">
    <source>
        <dbReference type="Proteomes" id="UP000824130"/>
    </source>
</evidence>
<gene>
    <name evidence="5" type="ORF">IAD25_05135</name>
</gene>
<keyword evidence="3" id="KW-1133">Transmembrane helix</keyword>
<sequence length="418" mass="46634">MKDFLLKDFGKRKTLITVLILAVIVIGIIAVAVVYYNTQFSLALKGEKEMTVGLNSVYREPGVEAVAKGKDASDDVEVKGKVDTSTPGTYRLVYRLKTLKMERSVTVLDEMNPKIVLEDGDVQQTVRLGEEYQDPGYSAFDEKGGDITDRVKVVGDDFQKAGKNEIVYTVSDDEGNTTRVTREVTVEANTDYDSPGLPICMYHYVYDEETPPDDLNQRYGNYISMQDLEEELEWLNEEGYYYPTWQEVRDYVDGKILLPEKSIVLCFDDGAVSFLENGIPVLEKCKVPATCFMITSENGEGKIETYGSEYVIYESHSHNMHRAGGNIGHGGIFTALSEGEALEDLKKSIDICGSGDAFAYPYGDYTEKCRDIVEEAGFLCAVTTQYGKAYPGDDPMLLPRVRMSMGQSLESFESMVSP</sequence>
<reference evidence="5" key="2">
    <citation type="journal article" date="2021" name="PeerJ">
        <title>Extensive microbial diversity within the chicken gut microbiome revealed by metagenomics and culture.</title>
        <authorList>
            <person name="Gilroy R."/>
            <person name="Ravi A."/>
            <person name="Getino M."/>
            <person name="Pursley I."/>
            <person name="Horton D.L."/>
            <person name="Alikhan N.F."/>
            <person name="Baker D."/>
            <person name="Gharbi K."/>
            <person name="Hall N."/>
            <person name="Watson M."/>
            <person name="Adriaenssens E.M."/>
            <person name="Foster-Nyarko E."/>
            <person name="Jarju S."/>
            <person name="Secka A."/>
            <person name="Antonio M."/>
            <person name="Oren A."/>
            <person name="Chaudhuri R.R."/>
            <person name="La Ragione R."/>
            <person name="Hildebrand F."/>
            <person name="Pallen M.J."/>
        </authorList>
    </citation>
    <scope>NUCLEOTIDE SEQUENCE</scope>
    <source>
        <strain evidence="5">ChiSjej4B22-8349</strain>
    </source>
</reference>
<comment type="subcellular location">
    <subcellularLocation>
        <location evidence="1">Secreted</location>
    </subcellularLocation>
</comment>
<reference evidence="5" key="1">
    <citation type="submission" date="2020-10" db="EMBL/GenBank/DDBJ databases">
        <authorList>
            <person name="Gilroy R."/>
        </authorList>
    </citation>
    <scope>NUCLEOTIDE SEQUENCE</scope>
    <source>
        <strain evidence="5">ChiSjej4B22-8349</strain>
    </source>
</reference>
<dbReference type="GO" id="GO:0005975">
    <property type="term" value="P:carbohydrate metabolic process"/>
    <property type="evidence" value="ECO:0007669"/>
    <property type="project" value="InterPro"/>
</dbReference>
<feature type="transmembrane region" description="Helical" evidence="3">
    <location>
        <begin position="15"/>
        <end position="36"/>
    </location>
</feature>
<protein>
    <submittedName>
        <fullName evidence="5">Polysaccharide deacetylase family protein</fullName>
    </submittedName>
</protein>
<dbReference type="InterPro" id="IPR013783">
    <property type="entry name" value="Ig-like_fold"/>
</dbReference>
<dbReference type="Pfam" id="PF01522">
    <property type="entry name" value="Polysacc_deac_1"/>
    <property type="match status" value="1"/>
</dbReference>
<dbReference type="CDD" id="cd10966">
    <property type="entry name" value="CE4_yadE_5s"/>
    <property type="match status" value="1"/>
</dbReference>
<dbReference type="Gene3D" id="3.20.20.370">
    <property type="entry name" value="Glycoside hydrolase/deacetylase"/>
    <property type="match status" value="1"/>
</dbReference>
<dbReference type="Proteomes" id="UP000824130">
    <property type="component" value="Unassembled WGS sequence"/>
</dbReference>
<organism evidence="5 6">
    <name type="scientific">Candidatus Allocopromorpha excrementipullorum</name>
    <dbReference type="NCBI Taxonomy" id="2840743"/>
    <lineage>
        <taxon>Bacteria</taxon>
        <taxon>Bacillati</taxon>
        <taxon>Bacillota</taxon>
        <taxon>Clostridia</taxon>
        <taxon>Eubacteriales</taxon>
        <taxon>Eubacteriaceae</taxon>
        <taxon>Eubacteriaceae incertae sedis</taxon>
        <taxon>Candidatus Allocopromorpha</taxon>
    </lineage>
</organism>
<dbReference type="PANTHER" id="PTHR34216:SF3">
    <property type="entry name" value="POLY-BETA-1,6-N-ACETYL-D-GLUCOSAMINE N-DEACETYLASE"/>
    <property type="match status" value="1"/>
</dbReference>
<keyword evidence="2" id="KW-0732">Signal</keyword>
<keyword evidence="3" id="KW-0472">Membrane</keyword>
<dbReference type="InterPro" id="IPR002509">
    <property type="entry name" value="NODB_dom"/>
</dbReference>
<dbReference type="AlphaFoldDB" id="A0A9D1N715"/>
<dbReference type="Pfam" id="PF16403">
    <property type="entry name" value="Bact_surface_Ig-like"/>
    <property type="match status" value="2"/>
</dbReference>
<evidence type="ECO:0000256" key="2">
    <source>
        <dbReference type="ARBA" id="ARBA00022729"/>
    </source>
</evidence>
<dbReference type="InterPro" id="IPR032179">
    <property type="entry name" value="Cry22Aa_Ig-like"/>
</dbReference>
<dbReference type="GO" id="GO:0005576">
    <property type="term" value="C:extracellular region"/>
    <property type="evidence" value="ECO:0007669"/>
    <property type="project" value="UniProtKB-SubCell"/>
</dbReference>
<dbReference type="PANTHER" id="PTHR34216">
    <property type="match status" value="1"/>
</dbReference>
<dbReference type="Gene3D" id="2.60.40.10">
    <property type="entry name" value="Immunoglobulins"/>
    <property type="match status" value="2"/>
</dbReference>
<evidence type="ECO:0000313" key="5">
    <source>
        <dbReference type="EMBL" id="HIU96081.1"/>
    </source>
</evidence>
<evidence type="ECO:0000259" key="4">
    <source>
        <dbReference type="PROSITE" id="PS51677"/>
    </source>
</evidence>
<evidence type="ECO:0000256" key="1">
    <source>
        <dbReference type="ARBA" id="ARBA00004613"/>
    </source>
</evidence>
<dbReference type="EMBL" id="DVOB01000113">
    <property type="protein sequence ID" value="HIU96081.1"/>
    <property type="molecule type" value="Genomic_DNA"/>
</dbReference>
<name>A0A9D1N715_9FIRM</name>
<proteinExistence type="predicted"/>
<dbReference type="GO" id="GO:0016810">
    <property type="term" value="F:hydrolase activity, acting on carbon-nitrogen (but not peptide) bonds"/>
    <property type="evidence" value="ECO:0007669"/>
    <property type="project" value="InterPro"/>
</dbReference>
<dbReference type="InterPro" id="IPR051398">
    <property type="entry name" value="Polysacch_Deacetylase"/>
</dbReference>
<dbReference type="PROSITE" id="PS51677">
    <property type="entry name" value="NODB"/>
    <property type="match status" value="1"/>
</dbReference>
<keyword evidence="3" id="KW-0812">Transmembrane</keyword>
<dbReference type="SUPFAM" id="SSF88713">
    <property type="entry name" value="Glycoside hydrolase/deacetylase"/>
    <property type="match status" value="1"/>
</dbReference>
<dbReference type="InterPro" id="IPR011330">
    <property type="entry name" value="Glyco_hydro/deAcase_b/a-brl"/>
</dbReference>